<gene>
    <name evidence="2" type="ORF">BJ993_004737</name>
</gene>
<protein>
    <submittedName>
        <fullName evidence="2">Uncharacterized protein</fullName>
    </submittedName>
</protein>
<evidence type="ECO:0000313" key="2">
    <source>
        <dbReference type="EMBL" id="NYI47657.1"/>
    </source>
</evidence>
<dbReference type="Proteomes" id="UP000562045">
    <property type="component" value="Unassembled WGS sequence"/>
</dbReference>
<sequence length="279" mass="29082">MGIRGVVLAAPVLLLASACGAPGGSPGGSAGETPAVLSGDQDDVALDGYDVAFDFDAPVVPGDVVPRVRSVGTARVHTTVVTARGGELTWTHDRGQGWAVRTPAARPEGAVEAAAIVVWPDPADADALQPGSRPVVLQVDFRADAPAPSRPGDDGDNLVQWGRYGDRAQLKLQLDHGTPSCRVAGIGGVVLVASKQAVTSDRWYRLSCSVTKGEVTMRLTDLDAGGEPLEWVRHADPGELRFGRVPLSIAAKVAASGELDRNSVDQFSGTIDRVVVDIR</sequence>
<feature type="chain" id="PRO_5039280340" evidence="1">
    <location>
        <begin position="21"/>
        <end position="279"/>
    </location>
</feature>
<keyword evidence="1" id="KW-0732">Signal</keyword>
<dbReference type="EMBL" id="JACBZM010000001">
    <property type="protein sequence ID" value="NYI47657.1"/>
    <property type="molecule type" value="Genomic_DNA"/>
</dbReference>
<name>A0A7Z0CR96_9ACTN</name>
<comment type="caution">
    <text evidence="2">The sequence shown here is derived from an EMBL/GenBank/DDBJ whole genome shotgun (WGS) entry which is preliminary data.</text>
</comment>
<dbReference type="PROSITE" id="PS51257">
    <property type="entry name" value="PROKAR_LIPOPROTEIN"/>
    <property type="match status" value="1"/>
</dbReference>
<evidence type="ECO:0000256" key="1">
    <source>
        <dbReference type="SAM" id="SignalP"/>
    </source>
</evidence>
<reference evidence="2 3" key="1">
    <citation type="submission" date="2020-07" db="EMBL/GenBank/DDBJ databases">
        <title>Sequencing the genomes of 1000 actinobacteria strains.</title>
        <authorList>
            <person name="Klenk H.-P."/>
        </authorList>
    </citation>
    <scope>NUCLEOTIDE SEQUENCE [LARGE SCALE GENOMIC DNA]</scope>
    <source>
        <strain evidence="2 3">DSM 15131</strain>
    </source>
</reference>
<proteinExistence type="predicted"/>
<feature type="signal peptide" evidence="1">
    <location>
        <begin position="1"/>
        <end position="20"/>
    </location>
</feature>
<organism evidence="2 3">
    <name type="scientific">Nocardioides aromaticivorans</name>
    <dbReference type="NCBI Taxonomy" id="200618"/>
    <lineage>
        <taxon>Bacteria</taxon>
        <taxon>Bacillati</taxon>
        <taxon>Actinomycetota</taxon>
        <taxon>Actinomycetes</taxon>
        <taxon>Propionibacteriales</taxon>
        <taxon>Nocardioidaceae</taxon>
        <taxon>Nocardioides</taxon>
    </lineage>
</organism>
<dbReference type="AlphaFoldDB" id="A0A7Z0CR96"/>
<accession>A0A7Z0CR96</accession>
<evidence type="ECO:0000313" key="3">
    <source>
        <dbReference type="Proteomes" id="UP000562045"/>
    </source>
</evidence>
<dbReference type="RefSeq" id="WP_179651704.1">
    <property type="nucleotide sequence ID" value="NZ_JACBZM010000001.1"/>
</dbReference>